<evidence type="ECO:0000313" key="2">
    <source>
        <dbReference type="EMBL" id="CDW86712.1"/>
    </source>
</evidence>
<evidence type="ECO:0000313" key="3">
    <source>
        <dbReference type="Proteomes" id="UP000039865"/>
    </source>
</evidence>
<dbReference type="AlphaFoldDB" id="A0A078AZU7"/>
<feature type="compositionally biased region" description="Basic residues" evidence="1">
    <location>
        <begin position="110"/>
        <end position="120"/>
    </location>
</feature>
<evidence type="ECO:0000256" key="1">
    <source>
        <dbReference type="SAM" id="MobiDB-lite"/>
    </source>
</evidence>
<name>A0A078AZU7_STYLE</name>
<sequence>MKISKELDIRHIVKELRTVKFIQKVLLTKYQRIMIPYFKGNLLNEVVSSQDNSRKNVKDDKLADFLKQALMSTRQNVFDKRLIKSIELTKQEQQQLQEVFNSNAIDIKRTKKSKKIRRKNNSQSEQKEIRNQYKDSENNIDQDEFDSEYKSHRGQKKIIQKDSCATEQHDICIPNIKPLSNSDKRAFDLRIQSQPKYLQNI</sequence>
<accession>A0A078AZU7</accession>
<dbReference type="InParanoid" id="A0A078AZU7"/>
<gene>
    <name evidence="2" type="primary">Contig12248.g13084</name>
    <name evidence="2" type="ORF">STYLEM_15810</name>
</gene>
<organism evidence="2 3">
    <name type="scientific">Stylonychia lemnae</name>
    <name type="common">Ciliate</name>
    <dbReference type="NCBI Taxonomy" id="5949"/>
    <lineage>
        <taxon>Eukaryota</taxon>
        <taxon>Sar</taxon>
        <taxon>Alveolata</taxon>
        <taxon>Ciliophora</taxon>
        <taxon>Intramacronucleata</taxon>
        <taxon>Spirotrichea</taxon>
        <taxon>Stichotrichia</taxon>
        <taxon>Sporadotrichida</taxon>
        <taxon>Oxytrichidae</taxon>
        <taxon>Stylonychinae</taxon>
        <taxon>Stylonychia</taxon>
    </lineage>
</organism>
<keyword evidence="3" id="KW-1185">Reference proteome</keyword>
<proteinExistence type="predicted"/>
<feature type="compositionally biased region" description="Basic and acidic residues" evidence="1">
    <location>
        <begin position="125"/>
        <end position="137"/>
    </location>
</feature>
<reference evidence="2 3" key="1">
    <citation type="submission" date="2014-06" db="EMBL/GenBank/DDBJ databases">
        <authorList>
            <person name="Swart Estienne"/>
        </authorList>
    </citation>
    <scope>NUCLEOTIDE SEQUENCE [LARGE SCALE GENOMIC DNA]</scope>
    <source>
        <strain evidence="2 3">130c</strain>
    </source>
</reference>
<protein>
    <submittedName>
        <fullName evidence="2">Uncharacterized protein</fullName>
    </submittedName>
</protein>
<dbReference type="Proteomes" id="UP000039865">
    <property type="component" value="Unassembled WGS sequence"/>
</dbReference>
<dbReference type="EMBL" id="CCKQ01014906">
    <property type="protein sequence ID" value="CDW86712.1"/>
    <property type="molecule type" value="Genomic_DNA"/>
</dbReference>
<feature type="region of interest" description="Disordered" evidence="1">
    <location>
        <begin position="110"/>
        <end position="154"/>
    </location>
</feature>